<name>A0A0V0GUN8_SOLCH</name>
<proteinExistence type="predicted"/>
<organism evidence="1">
    <name type="scientific">Solanum chacoense</name>
    <name type="common">Chaco potato</name>
    <dbReference type="NCBI Taxonomy" id="4108"/>
    <lineage>
        <taxon>Eukaryota</taxon>
        <taxon>Viridiplantae</taxon>
        <taxon>Streptophyta</taxon>
        <taxon>Embryophyta</taxon>
        <taxon>Tracheophyta</taxon>
        <taxon>Spermatophyta</taxon>
        <taxon>Magnoliopsida</taxon>
        <taxon>eudicotyledons</taxon>
        <taxon>Gunneridae</taxon>
        <taxon>Pentapetalae</taxon>
        <taxon>asterids</taxon>
        <taxon>lamiids</taxon>
        <taxon>Solanales</taxon>
        <taxon>Solanaceae</taxon>
        <taxon>Solanoideae</taxon>
        <taxon>Solaneae</taxon>
        <taxon>Solanum</taxon>
    </lineage>
</organism>
<dbReference type="AlphaFoldDB" id="A0A0V0GUN8"/>
<sequence>ICQKCTAHCVSDMFTRVFESVCTLVNSDTRTFKKARTMIHSRLIAAGKLFFDEYLLITNSDD</sequence>
<protein>
    <submittedName>
        <fullName evidence="1">Putative ovule protein</fullName>
    </submittedName>
</protein>
<accession>A0A0V0GUN8</accession>
<feature type="non-terminal residue" evidence="1">
    <location>
        <position position="1"/>
    </location>
</feature>
<reference evidence="1" key="1">
    <citation type="submission" date="2015-12" db="EMBL/GenBank/DDBJ databases">
        <title>Gene expression during late stages of embryo sac development: a critical building block for successful pollen-pistil interactions.</title>
        <authorList>
            <person name="Liu Y."/>
            <person name="Joly V."/>
            <person name="Sabar M."/>
            <person name="Matton D.P."/>
        </authorList>
    </citation>
    <scope>NUCLEOTIDE SEQUENCE</scope>
</reference>
<evidence type="ECO:0000313" key="1">
    <source>
        <dbReference type="EMBL" id="JAP11645.1"/>
    </source>
</evidence>
<dbReference type="EMBL" id="GEDG01030974">
    <property type="protein sequence ID" value="JAP11645.1"/>
    <property type="molecule type" value="Transcribed_RNA"/>
</dbReference>